<comment type="caution">
    <text evidence="8">The sequence shown here is derived from an EMBL/GenBank/DDBJ whole genome shotgun (WGS) entry which is preliminary data.</text>
</comment>
<dbReference type="PANTHER" id="PTHR43124:SF3">
    <property type="entry name" value="CHLORAMPHENICOL EFFLUX PUMP RV0191"/>
    <property type="match status" value="1"/>
</dbReference>
<keyword evidence="3 6" id="KW-0812">Transmembrane</keyword>
<dbReference type="InterPro" id="IPR036259">
    <property type="entry name" value="MFS_trans_sf"/>
</dbReference>
<evidence type="ECO:0000313" key="8">
    <source>
        <dbReference type="EMBL" id="MBH8580935.1"/>
    </source>
</evidence>
<dbReference type="EMBL" id="JAEDAF010000011">
    <property type="protein sequence ID" value="MBH8580935.1"/>
    <property type="molecule type" value="Genomic_DNA"/>
</dbReference>
<dbReference type="PANTHER" id="PTHR43124">
    <property type="entry name" value="PURINE EFFLUX PUMP PBUE"/>
    <property type="match status" value="1"/>
</dbReference>
<dbReference type="PROSITE" id="PS50850">
    <property type="entry name" value="MFS"/>
    <property type="match status" value="1"/>
</dbReference>
<evidence type="ECO:0000256" key="2">
    <source>
        <dbReference type="ARBA" id="ARBA00022475"/>
    </source>
</evidence>
<reference evidence="8 9" key="1">
    <citation type="submission" date="2020-12" db="EMBL/GenBank/DDBJ databases">
        <title>Draft genome sequence of Halomonas pacifica strain CARE-V15.</title>
        <authorList>
            <person name="Vignesh N."/>
            <person name="Thabitha A."/>
            <person name="Saravanan R."/>
            <person name="Manigandan V."/>
        </authorList>
    </citation>
    <scope>NUCLEOTIDE SEQUENCE [LARGE SCALE GENOMIC DNA]</scope>
    <source>
        <strain evidence="8 9">CARE-V15</strain>
    </source>
</reference>
<protein>
    <submittedName>
        <fullName evidence="8">MFS transporter</fullName>
    </submittedName>
</protein>
<feature type="transmembrane region" description="Helical" evidence="6">
    <location>
        <begin position="70"/>
        <end position="89"/>
    </location>
</feature>
<keyword evidence="5 6" id="KW-0472">Membrane</keyword>
<feature type="transmembrane region" description="Helical" evidence="6">
    <location>
        <begin position="293"/>
        <end position="312"/>
    </location>
</feature>
<dbReference type="Pfam" id="PF07690">
    <property type="entry name" value="MFS_1"/>
    <property type="match status" value="1"/>
</dbReference>
<comment type="subcellular location">
    <subcellularLocation>
        <location evidence="1">Cell membrane</location>
        <topology evidence="1">Multi-pass membrane protein</topology>
    </subcellularLocation>
</comment>
<feature type="transmembrane region" description="Helical" evidence="6">
    <location>
        <begin position="95"/>
        <end position="116"/>
    </location>
</feature>
<dbReference type="Proteomes" id="UP000651738">
    <property type="component" value="Unassembled WGS sequence"/>
</dbReference>
<feature type="transmembrane region" description="Helical" evidence="6">
    <location>
        <begin position="237"/>
        <end position="257"/>
    </location>
</feature>
<feature type="transmembrane region" description="Helical" evidence="6">
    <location>
        <begin position="158"/>
        <end position="178"/>
    </location>
</feature>
<dbReference type="Gene3D" id="1.20.1720.10">
    <property type="entry name" value="Multidrug resistance protein D"/>
    <property type="match status" value="1"/>
</dbReference>
<dbReference type="AlphaFoldDB" id="A0ABD4L2M3"/>
<sequence length="375" mass="40023">MRPLLFLILALMMFPQVVETIYSPALPSIAAFFGVSVSTAGLTLSCYFVAFAFGVVFWGVMADKLGRRPAMMLGLVCYALGSAIAVYAPNFEWLLLARTLCAFGVATGSVVSQTILRDRWQGPQLAEFFSYMGMGIALSPAIGMLAGGQLVSFGGHQAVFSVLLLIALLLLAVTARALPETRREQVSVDLLALGQQMVKDSTLWRDTILVACFNVLLFGYYLQGPFLFARLGLSEQTFGYSGIALAIGTVLGSYTNKILLKRGQSPDQLIVNASQLAVISAAGVYALQSSPLFLLPMMGVVAAFAIAIPNILSRALKAYQSQLGGAGALFGLGYYLFIGTGLGISGWLENLGMSSLLCATIAMLVANKEKFTLIR</sequence>
<feature type="transmembrane region" description="Helical" evidence="6">
    <location>
        <begin position="269"/>
        <end position="287"/>
    </location>
</feature>
<keyword evidence="2" id="KW-1003">Cell membrane</keyword>
<feature type="domain" description="Major facilitator superfamily (MFS) profile" evidence="7">
    <location>
        <begin position="3"/>
        <end position="375"/>
    </location>
</feature>
<evidence type="ECO:0000256" key="5">
    <source>
        <dbReference type="ARBA" id="ARBA00023136"/>
    </source>
</evidence>
<dbReference type="SUPFAM" id="SSF103473">
    <property type="entry name" value="MFS general substrate transporter"/>
    <property type="match status" value="1"/>
</dbReference>
<evidence type="ECO:0000256" key="4">
    <source>
        <dbReference type="ARBA" id="ARBA00022989"/>
    </source>
</evidence>
<accession>A0ABD4L2M3</accession>
<evidence type="ECO:0000259" key="7">
    <source>
        <dbReference type="PROSITE" id="PS50850"/>
    </source>
</evidence>
<keyword evidence="4 6" id="KW-1133">Transmembrane helix</keyword>
<name>A0ABD4L2M3_9GAMM</name>
<feature type="transmembrane region" description="Helical" evidence="6">
    <location>
        <begin position="324"/>
        <end position="344"/>
    </location>
</feature>
<proteinExistence type="predicted"/>
<feature type="transmembrane region" description="Helical" evidence="6">
    <location>
        <begin position="203"/>
        <end position="222"/>
    </location>
</feature>
<evidence type="ECO:0000256" key="6">
    <source>
        <dbReference type="SAM" id="Phobius"/>
    </source>
</evidence>
<gene>
    <name evidence="8" type="ORF">I7V36_12595</name>
</gene>
<dbReference type="InterPro" id="IPR020846">
    <property type="entry name" value="MFS_dom"/>
</dbReference>
<dbReference type="GO" id="GO:0005886">
    <property type="term" value="C:plasma membrane"/>
    <property type="evidence" value="ECO:0007669"/>
    <property type="project" value="UniProtKB-SubCell"/>
</dbReference>
<evidence type="ECO:0000256" key="1">
    <source>
        <dbReference type="ARBA" id="ARBA00004651"/>
    </source>
</evidence>
<organism evidence="8 9">
    <name type="scientific">Bisbaumannia pacifica</name>
    <dbReference type="NCBI Taxonomy" id="77098"/>
    <lineage>
        <taxon>Bacteria</taxon>
        <taxon>Pseudomonadati</taxon>
        <taxon>Pseudomonadota</taxon>
        <taxon>Gammaproteobacteria</taxon>
        <taxon>Oceanospirillales</taxon>
        <taxon>Halomonadaceae</taxon>
        <taxon>Bisbaumannia</taxon>
    </lineage>
</organism>
<feature type="transmembrane region" description="Helical" evidence="6">
    <location>
        <begin position="128"/>
        <end position="146"/>
    </location>
</feature>
<evidence type="ECO:0000313" key="9">
    <source>
        <dbReference type="Proteomes" id="UP000651738"/>
    </source>
</evidence>
<evidence type="ECO:0000256" key="3">
    <source>
        <dbReference type="ARBA" id="ARBA00022692"/>
    </source>
</evidence>
<feature type="transmembrane region" description="Helical" evidence="6">
    <location>
        <begin position="30"/>
        <end position="58"/>
    </location>
</feature>
<dbReference type="RefSeq" id="WP_198058011.1">
    <property type="nucleotide sequence ID" value="NZ_JAEDAF010000011.1"/>
</dbReference>
<dbReference type="InterPro" id="IPR050189">
    <property type="entry name" value="MFS_Efflux_Transporters"/>
</dbReference>
<dbReference type="InterPro" id="IPR011701">
    <property type="entry name" value="MFS"/>
</dbReference>